<keyword evidence="3" id="KW-1185">Reference proteome</keyword>
<evidence type="ECO:0000313" key="3">
    <source>
        <dbReference type="Proteomes" id="UP000440498"/>
    </source>
</evidence>
<dbReference type="Proteomes" id="UP000440498">
    <property type="component" value="Unassembled WGS sequence"/>
</dbReference>
<organism evidence="2 3">
    <name type="scientific">Rugamonas aquatica</name>
    <dbReference type="NCBI Taxonomy" id="2743357"/>
    <lineage>
        <taxon>Bacteria</taxon>
        <taxon>Pseudomonadati</taxon>
        <taxon>Pseudomonadota</taxon>
        <taxon>Betaproteobacteria</taxon>
        <taxon>Burkholderiales</taxon>
        <taxon>Oxalobacteraceae</taxon>
        <taxon>Telluria group</taxon>
        <taxon>Rugamonas</taxon>
    </lineage>
</organism>
<accession>A0A6A7N0T6</accession>
<dbReference type="AlphaFoldDB" id="A0A6A7N0T6"/>
<proteinExistence type="predicted"/>
<dbReference type="RefSeq" id="WP_152837977.1">
    <property type="nucleotide sequence ID" value="NZ_WHUG01000003.1"/>
</dbReference>
<evidence type="ECO:0000313" key="2">
    <source>
        <dbReference type="EMBL" id="MQA38639.1"/>
    </source>
</evidence>
<dbReference type="EMBL" id="WHUG01000003">
    <property type="protein sequence ID" value="MQA38639.1"/>
    <property type="molecule type" value="Genomic_DNA"/>
</dbReference>
<evidence type="ECO:0000256" key="1">
    <source>
        <dbReference type="SAM" id="SignalP"/>
    </source>
</evidence>
<evidence type="ECO:0008006" key="4">
    <source>
        <dbReference type="Google" id="ProtNLM"/>
    </source>
</evidence>
<gene>
    <name evidence="2" type="ORF">GEV02_10790</name>
</gene>
<reference evidence="2 3" key="1">
    <citation type="submission" date="2019-10" db="EMBL/GenBank/DDBJ databases">
        <title>Two novel species isolated from a subtropical stream in China.</title>
        <authorList>
            <person name="Lu H."/>
        </authorList>
    </citation>
    <scope>NUCLEOTIDE SEQUENCE [LARGE SCALE GENOMIC DNA]</scope>
    <source>
        <strain evidence="2 3">FT29W</strain>
    </source>
</reference>
<dbReference type="PROSITE" id="PS51257">
    <property type="entry name" value="PROKAR_LIPOPROTEIN"/>
    <property type="match status" value="1"/>
</dbReference>
<name>A0A6A7N0T6_9BURK</name>
<sequence length="118" mass="12388">MKYCFAAITVAALAGCASNTGIIPIGTDTYMVSRQAATGFSGSGSLKAEAFQEANAYCAGRGKSLQVVSTQEAQPPFVFGNYPKAEVQFMCLNTGDAELARPKLKPKADVTVEVKKAD</sequence>
<comment type="caution">
    <text evidence="2">The sequence shown here is derived from an EMBL/GenBank/DDBJ whole genome shotgun (WGS) entry which is preliminary data.</text>
</comment>
<feature type="chain" id="PRO_5025643732" description="Lipoprotein" evidence="1">
    <location>
        <begin position="20"/>
        <end position="118"/>
    </location>
</feature>
<feature type="signal peptide" evidence="1">
    <location>
        <begin position="1"/>
        <end position="19"/>
    </location>
</feature>
<protein>
    <recommendedName>
        <fullName evidence="4">Lipoprotein</fullName>
    </recommendedName>
</protein>
<keyword evidence="1" id="KW-0732">Signal</keyword>